<dbReference type="Proteomes" id="UP000053558">
    <property type="component" value="Unassembled WGS sequence"/>
</dbReference>
<reference evidence="3" key="1">
    <citation type="journal article" date="2012" name="Science">
        <title>The Paleozoic origin of enzymatic lignin decomposition reconstructed from 31 fungal genomes.</title>
        <authorList>
            <person name="Floudas D."/>
            <person name="Binder M."/>
            <person name="Riley R."/>
            <person name="Barry K."/>
            <person name="Blanchette R.A."/>
            <person name="Henrissat B."/>
            <person name="Martinez A.T."/>
            <person name="Otillar R."/>
            <person name="Spatafora J.W."/>
            <person name="Yadav J.S."/>
            <person name="Aerts A."/>
            <person name="Benoit I."/>
            <person name="Boyd A."/>
            <person name="Carlson A."/>
            <person name="Copeland A."/>
            <person name="Coutinho P.M."/>
            <person name="de Vries R.P."/>
            <person name="Ferreira P."/>
            <person name="Findley K."/>
            <person name="Foster B."/>
            <person name="Gaskell J."/>
            <person name="Glotzer D."/>
            <person name="Gorecki P."/>
            <person name="Heitman J."/>
            <person name="Hesse C."/>
            <person name="Hori C."/>
            <person name="Igarashi K."/>
            <person name="Jurgens J.A."/>
            <person name="Kallen N."/>
            <person name="Kersten P."/>
            <person name="Kohler A."/>
            <person name="Kuees U."/>
            <person name="Kumar T.K.A."/>
            <person name="Kuo A."/>
            <person name="LaButti K."/>
            <person name="Larrondo L.F."/>
            <person name="Lindquist E."/>
            <person name="Ling A."/>
            <person name="Lombard V."/>
            <person name="Lucas S."/>
            <person name="Lundell T."/>
            <person name="Martin R."/>
            <person name="McLaughlin D.J."/>
            <person name="Morgenstern I."/>
            <person name="Morin E."/>
            <person name="Murat C."/>
            <person name="Nagy L.G."/>
            <person name="Nolan M."/>
            <person name="Ohm R.A."/>
            <person name="Patyshakuliyeva A."/>
            <person name="Rokas A."/>
            <person name="Ruiz-Duenas F.J."/>
            <person name="Sabat G."/>
            <person name="Salamov A."/>
            <person name="Samejima M."/>
            <person name="Schmutz J."/>
            <person name="Slot J.C."/>
            <person name="St John F."/>
            <person name="Stenlid J."/>
            <person name="Sun H."/>
            <person name="Sun S."/>
            <person name="Syed K."/>
            <person name="Tsang A."/>
            <person name="Wiebenga A."/>
            <person name="Young D."/>
            <person name="Pisabarro A."/>
            <person name="Eastwood D.C."/>
            <person name="Martin F."/>
            <person name="Cullen D."/>
            <person name="Grigoriev I.V."/>
            <person name="Hibbett D.S."/>
        </authorList>
    </citation>
    <scope>NUCLEOTIDE SEQUENCE [LARGE SCALE GENOMIC DNA]</scope>
    <source>
        <strain evidence="3">RWD-64-598 SS2</strain>
    </source>
</reference>
<keyword evidence="3" id="KW-1185">Reference proteome</keyword>
<feature type="region of interest" description="Disordered" evidence="1">
    <location>
        <begin position="49"/>
        <end position="76"/>
    </location>
</feature>
<dbReference type="OrthoDB" id="204784at2759"/>
<evidence type="ECO:0000313" key="2">
    <source>
        <dbReference type="EMBL" id="EIW82777.1"/>
    </source>
</evidence>
<comment type="caution">
    <text evidence="2">The sequence shown here is derived from an EMBL/GenBank/DDBJ whole genome shotgun (WGS) entry which is preliminary data.</text>
</comment>
<dbReference type="EMBL" id="JH711576">
    <property type="protein sequence ID" value="EIW82777.1"/>
    <property type="molecule type" value="Genomic_DNA"/>
</dbReference>
<accession>A0A5M3MUV4</accession>
<proteinExistence type="predicted"/>
<sequence>MDASPLTALATARYAAIKSQYPHEGRRAILLRVADEFWTLSSAQKTALAHASQTTGSHGAPAPPYATEPDPFDEVTTRSEPGILVRTDFTNEGAWTSFVDRLQQAEAELASEAQMVVEGEDEASGAAEVAPEGADDAMDEDDEESSSESEAGTQNEAGVSNAGASADVAPLIYVLSPDSPETRIALGGLSNLGALRLLSDAIVRPAPTRPVDAKALPPHRLRSRDGWQETYAGKTLWIYDARSNTDGCARLVSGKADLWGTATGDSWRARVSHMCELQAGLTGGGMTIDFGGLDRWDYAERMRNLGEAETQ</sequence>
<dbReference type="AlphaFoldDB" id="A0A5M3MUV4"/>
<dbReference type="OMA" id="CELQVNL"/>
<feature type="region of interest" description="Disordered" evidence="1">
    <location>
        <begin position="117"/>
        <end position="162"/>
    </location>
</feature>
<feature type="compositionally biased region" description="Acidic residues" evidence="1">
    <location>
        <begin position="133"/>
        <end position="147"/>
    </location>
</feature>
<gene>
    <name evidence="2" type="ORF">CONPUDRAFT_120906</name>
</gene>
<dbReference type="KEGG" id="cput:CONPUDRAFT_120906"/>
<dbReference type="RefSeq" id="XP_007766750.1">
    <property type="nucleotide sequence ID" value="XM_007768560.1"/>
</dbReference>
<organism evidence="2 3">
    <name type="scientific">Coniophora puteana (strain RWD-64-598)</name>
    <name type="common">Brown rot fungus</name>
    <dbReference type="NCBI Taxonomy" id="741705"/>
    <lineage>
        <taxon>Eukaryota</taxon>
        <taxon>Fungi</taxon>
        <taxon>Dikarya</taxon>
        <taxon>Basidiomycota</taxon>
        <taxon>Agaricomycotina</taxon>
        <taxon>Agaricomycetes</taxon>
        <taxon>Agaricomycetidae</taxon>
        <taxon>Boletales</taxon>
        <taxon>Coniophorineae</taxon>
        <taxon>Coniophoraceae</taxon>
        <taxon>Coniophora</taxon>
    </lineage>
</organism>
<evidence type="ECO:0000313" key="3">
    <source>
        <dbReference type="Proteomes" id="UP000053558"/>
    </source>
</evidence>
<protein>
    <submittedName>
        <fullName evidence="2">Uncharacterized protein</fullName>
    </submittedName>
</protein>
<evidence type="ECO:0000256" key="1">
    <source>
        <dbReference type="SAM" id="MobiDB-lite"/>
    </source>
</evidence>
<name>A0A5M3MUV4_CONPW</name>
<dbReference type="GeneID" id="19199581"/>